<proteinExistence type="inferred from homology"/>
<dbReference type="PROSITE" id="PS00941">
    <property type="entry name" value="CARBOXYLESTERASE_B_2"/>
    <property type="match status" value="1"/>
</dbReference>
<dbReference type="GeneTree" id="ENSGT00940000165402"/>
<organism evidence="4 5">
    <name type="scientific">Latimeria chalumnae</name>
    <name type="common">Coelacanth</name>
    <dbReference type="NCBI Taxonomy" id="7897"/>
    <lineage>
        <taxon>Eukaryota</taxon>
        <taxon>Metazoa</taxon>
        <taxon>Chordata</taxon>
        <taxon>Craniata</taxon>
        <taxon>Vertebrata</taxon>
        <taxon>Euteleostomi</taxon>
        <taxon>Coelacanthiformes</taxon>
        <taxon>Coelacanthidae</taxon>
        <taxon>Latimeria</taxon>
    </lineage>
</organism>
<accession>H3BI88</accession>
<protein>
    <submittedName>
        <fullName evidence="4">Si:ch211-71n6.4</fullName>
    </submittedName>
</protein>
<keyword evidence="5" id="KW-1185">Reference proteome</keyword>
<dbReference type="Pfam" id="PF00135">
    <property type="entry name" value="COesterase"/>
    <property type="match status" value="1"/>
</dbReference>
<feature type="domain" description="Carboxylesterase type B" evidence="3">
    <location>
        <begin position="51"/>
        <end position="537"/>
    </location>
</feature>
<sequence length="572" mass="64210">EVDFDQRRPCISPTRKNIAFICCTISGIVVVVVVLVIAYILGPPKYTLVDVRIDCGVIRGNHSNGAYSFKGIPYTLPPVGGLRWKPTVGLKNSGSCWNGTYDATSFKHICAQVQPLDANGTVLGEEDCLYLNVWTPSLQKDAKLPVMLWVHGGYLHMFSGSEKNYSPTKELAKETNVVYVSFNYRLNAFGFMALKILRQNSLTNASGNYGFLDQIEVLHWVKNNIDVFGGDPNKVTIFGQGSGGTSVWTLMMSPLAKGLFHRAIDMSGSYIYNKFQEEAEKDNLLFMSKTGCSDLKCLQSLSKEKVLQSIPWKEYPYWAAGDLTDLPQKGRFNGAVAVIDGYVLPAPPMEMWKNNMSGFNDVPFLIGTTQQEAEFYLPYSNISSWTINDYKWIVKAHLDKFGENITQTALSLYPGTQTCPTGDRCLQKIFTTMVSDLRITCPKNKMAKQAAATLQSPVYRYIATYTPSREAQLSNLMSFPSRFAFHMIDSFGFFNTLDNILGEMSDADQAFSKILRKYFVYFAVHGKMPDEWPDYPSNIGLLSSTLTLVPDYASEACRLWEENGFYPYAWIN</sequence>
<evidence type="ECO:0000259" key="3">
    <source>
        <dbReference type="Pfam" id="PF00135"/>
    </source>
</evidence>
<dbReference type="OMA" id="GHEPGIC"/>
<dbReference type="InterPro" id="IPR002018">
    <property type="entry name" value="CarbesteraseB"/>
</dbReference>
<evidence type="ECO:0000313" key="4">
    <source>
        <dbReference type="Ensembl" id="ENSLACP00000021609.1"/>
    </source>
</evidence>
<feature type="transmembrane region" description="Helical" evidence="2">
    <location>
        <begin position="18"/>
        <end position="41"/>
    </location>
</feature>
<evidence type="ECO:0000256" key="1">
    <source>
        <dbReference type="ARBA" id="ARBA00005964"/>
    </source>
</evidence>
<dbReference type="EMBL" id="AFYH01005520">
    <property type="status" value="NOT_ANNOTATED_CDS"/>
    <property type="molecule type" value="Genomic_DNA"/>
</dbReference>
<evidence type="ECO:0000313" key="5">
    <source>
        <dbReference type="Proteomes" id="UP000008672"/>
    </source>
</evidence>
<dbReference type="SUPFAM" id="SSF53474">
    <property type="entry name" value="alpha/beta-Hydrolases"/>
    <property type="match status" value="1"/>
</dbReference>
<keyword evidence="2" id="KW-1133">Transmembrane helix</keyword>
<dbReference type="AlphaFoldDB" id="H3BI88"/>
<dbReference type="Proteomes" id="UP000008672">
    <property type="component" value="Unassembled WGS sequence"/>
</dbReference>
<dbReference type="STRING" id="7897.ENSLACP00000021609"/>
<dbReference type="InParanoid" id="H3BI88"/>
<dbReference type="InterPro" id="IPR029058">
    <property type="entry name" value="AB_hydrolase_fold"/>
</dbReference>
<reference evidence="5" key="1">
    <citation type="submission" date="2011-08" db="EMBL/GenBank/DDBJ databases">
        <title>The draft genome of Latimeria chalumnae.</title>
        <authorList>
            <person name="Di Palma F."/>
            <person name="Alfoldi J."/>
            <person name="Johnson J."/>
            <person name="Berlin A."/>
            <person name="Gnerre S."/>
            <person name="Jaffe D."/>
            <person name="MacCallum I."/>
            <person name="Young S."/>
            <person name="Walker B.J."/>
            <person name="Lander E."/>
            <person name="Lindblad-Toh K."/>
        </authorList>
    </citation>
    <scope>NUCLEOTIDE SEQUENCE [LARGE SCALE GENOMIC DNA]</scope>
    <source>
        <strain evidence="5">Wild caught</strain>
    </source>
</reference>
<dbReference type="ESTHER" id="latch-h3bi88">
    <property type="family name" value="Carb_B_Chordata"/>
</dbReference>
<dbReference type="InterPro" id="IPR019819">
    <property type="entry name" value="Carboxylesterase_B_CS"/>
</dbReference>
<dbReference type="Ensembl" id="ENSLACT00000021750.1">
    <property type="protein sequence ID" value="ENSLACP00000021609.1"/>
    <property type="gene ID" value="ENSLACG00000018985.1"/>
</dbReference>
<comment type="similarity">
    <text evidence="1">Belongs to the type-B carboxylesterase/lipase family.</text>
</comment>
<gene>
    <name evidence="4" type="primary">LOC102360602</name>
</gene>
<dbReference type="eggNOG" id="KOG1516">
    <property type="taxonomic scope" value="Eukaryota"/>
</dbReference>
<dbReference type="EMBL" id="AFYH01005521">
    <property type="status" value="NOT_ANNOTATED_CDS"/>
    <property type="molecule type" value="Genomic_DNA"/>
</dbReference>
<name>H3BI88_LATCH</name>
<reference evidence="4" key="3">
    <citation type="submission" date="2025-09" db="UniProtKB">
        <authorList>
            <consortium name="Ensembl"/>
        </authorList>
    </citation>
    <scope>IDENTIFICATION</scope>
</reference>
<dbReference type="Gene3D" id="3.40.50.1820">
    <property type="entry name" value="alpha/beta hydrolase"/>
    <property type="match status" value="1"/>
</dbReference>
<evidence type="ECO:0000256" key="2">
    <source>
        <dbReference type="SAM" id="Phobius"/>
    </source>
</evidence>
<keyword evidence="2" id="KW-0472">Membrane</keyword>
<keyword evidence="2" id="KW-0812">Transmembrane</keyword>
<reference evidence="4" key="2">
    <citation type="submission" date="2025-08" db="UniProtKB">
        <authorList>
            <consortium name="Ensembl"/>
        </authorList>
    </citation>
    <scope>IDENTIFICATION</scope>
</reference>
<dbReference type="PANTHER" id="PTHR11559">
    <property type="entry name" value="CARBOXYLESTERASE"/>
    <property type="match status" value="1"/>
</dbReference>
<dbReference type="InterPro" id="IPR050309">
    <property type="entry name" value="Type-B_Carboxylest/Lipase"/>
</dbReference>
<dbReference type="HOGENOM" id="CLU_006586_16_4_1"/>